<evidence type="ECO:0000313" key="12">
    <source>
        <dbReference type="Proteomes" id="UP000192247"/>
    </source>
</evidence>
<dbReference type="GO" id="GO:0003899">
    <property type="term" value="F:DNA-directed RNA polymerase activity"/>
    <property type="evidence" value="ECO:0007669"/>
    <property type="project" value="InterPro"/>
</dbReference>
<dbReference type="CDD" id="cd04860">
    <property type="entry name" value="AE_Prim_S"/>
    <property type="match status" value="1"/>
</dbReference>
<dbReference type="InParanoid" id="A0A1V9X3C5"/>
<dbReference type="GO" id="GO:0046872">
    <property type="term" value="F:metal ion binding"/>
    <property type="evidence" value="ECO:0007669"/>
    <property type="project" value="UniProtKB-KW"/>
</dbReference>
<evidence type="ECO:0000256" key="7">
    <source>
        <dbReference type="ARBA" id="ARBA00022723"/>
    </source>
</evidence>
<evidence type="ECO:0000256" key="9">
    <source>
        <dbReference type="ARBA" id="ARBA00023163"/>
    </source>
</evidence>
<sequence>MDAETTIEYKENVRRQAPSQTKKETLAIDACFSDVLKIYYARLFPVNLFYKWLSYGRDPAEGYFVNREFSFTLDGDIYLRYLSFKDNAHFKTELTKNNPIKIDLGAVYDYINDKQNRRPREREYVLDIDMTDFDDVRSCCSAADICLLCWPFMSIAIRCLHAALTEDFGYKHLLWVYSGRRGIHCWVADRTSREMPSSCRSAVTNYLDVLTETNPKRPKIVLKMHPSLERAVDIMREYMDDMVVHKQKWADSTEWWAKILKMCLDTDLRDTLEKRVLAEKDGAVRWEIFKARADNRNSKKHPFYFEEVLFHLLYPRLDVNVSTGVNHLLKAPFCLHPKTGRVCVPINVETVDEFDPFNVPTGISLIGELDAYARGESENLADFKKTSLRPYVEYFSRFICRLLAKASHRPEYDALDF</sequence>
<dbReference type="EMBL" id="MNPL01026252">
    <property type="protein sequence ID" value="OQR68065.1"/>
    <property type="molecule type" value="Genomic_DNA"/>
</dbReference>
<accession>A0A1V9X3C5</accession>
<dbReference type="PANTHER" id="PTHR10536">
    <property type="entry name" value="DNA PRIMASE SMALL SUBUNIT"/>
    <property type="match status" value="1"/>
</dbReference>
<protein>
    <recommendedName>
        <fullName evidence="10">DNA primase</fullName>
        <ecNumber evidence="10">2.7.7.-</ecNumber>
    </recommendedName>
</protein>
<keyword evidence="5" id="KW-0548">Nucleotidyltransferase</keyword>
<keyword evidence="4 10" id="KW-0808">Transferase</keyword>
<dbReference type="NCBIfam" id="TIGR00335">
    <property type="entry name" value="primase_sml"/>
    <property type="match status" value="1"/>
</dbReference>
<dbReference type="GO" id="GO:0006269">
    <property type="term" value="P:DNA replication, synthesis of primer"/>
    <property type="evidence" value="ECO:0007669"/>
    <property type="project" value="UniProtKB-KW"/>
</dbReference>
<keyword evidence="6 10" id="KW-0235">DNA replication</keyword>
<gene>
    <name evidence="11" type="ORF">BIW11_13142</name>
</gene>
<dbReference type="SUPFAM" id="SSF56747">
    <property type="entry name" value="Prim-pol domain"/>
    <property type="match status" value="1"/>
</dbReference>
<keyword evidence="8" id="KW-0862">Zinc</keyword>
<dbReference type="FunCoup" id="A0A1V9X3C5">
    <property type="interactions" value="150"/>
</dbReference>
<comment type="similarity">
    <text evidence="1 10">Belongs to the eukaryotic-type primase small subunit family.</text>
</comment>
<dbReference type="Proteomes" id="UP000192247">
    <property type="component" value="Unassembled WGS sequence"/>
</dbReference>
<evidence type="ECO:0000256" key="1">
    <source>
        <dbReference type="ARBA" id="ARBA00009762"/>
    </source>
</evidence>
<keyword evidence="9" id="KW-0804">Transcription</keyword>
<evidence type="ECO:0000256" key="5">
    <source>
        <dbReference type="ARBA" id="ARBA00022695"/>
    </source>
</evidence>
<evidence type="ECO:0000256" key="6">
    <source>
        <dbReference type="ARBA" id="ARBA00022705"/>
    </source>
</evidence>
<dbReference type="STRING" id="418985.A0A1V9X3C5"/>
<evidence type="ECO:0000256" key="10">
    <source>
        <dbReference type="RuleBase" id="RU003514"/>
    </source>
</evidence>
<dbReference type="AlphaFoldDB" id="A0A1V9X3C5"/>
<evidence type="ECO:0000256" key="2">
    <source>
        <dbReference type="ARBA" id="ARBA00022478"/>
    </source>
</evidence>
<dbReference type="EC" id="2.7.7.-" evidence="10"/>
<dbReference type="InterPro" id="IPR014052">
    <property type="entry name" value="DNA_primase_ssu_euk/arc"/>
</dbReference>
<name>A0A1V9X3C5_9ACAR</name>
<dbReference type="FunFam" id="3.90.920.10:FF:000003">
    <property type="entry name" value="DNA primase"/>
    <property type="match status" value="1"/>
</dbReference>
<dbReference type="Pfam" id="PF01896">
    <property type="entry name" value="DNA_primase_S"/>
    <property type="match status" value="1"/>
</dbReference>
<evidence type="ECO:0000256" key="3">
    <source>
        <dbReference type="ARBA" id="ARBA00022515"/>
    </source>
</evidence>
<keyword evidence="2 10" id="KW-0240">DNA-directed RNA polymerase</keyword>
<proteinExistence type="inferred from homology"/>
<organism evidence="11 12">
    <name type="scientific">Tropilaelaps mercedesae</name>
    <dbReference type="NCBI Taxonomy" id="418985"/>
    <lineage>
        <taxon>Eukaryota</taxon>
        <taxon>Metazoa</taxon>
        <taxon>Ecdysozoa</taxon>
        <taxon>Arthropoda</taxon>
        <taxon>Chelicerata</taxon>
        <taxon>Arachnida</taxon>
        <taxon>Acari</taxon>
        <taxon>Parasitiformes</taxon>
        <taxon>Mesostigmata</taxon>
        <taxon>Gamasina</taxon>
        <taxon>Dermanyssoidea</taxon>
        <taxon>Laelapidae</taxon>
        <taxon>Tropilaelaps</taxon>
    </lineage>
</organism>
<evidence type="ECO:0000313" key="11">
    <source>
        <dbReference type="EMBL" id="OQR68065.1"/>
    </source>
</evidence>
<comment type="caution">
    <text evidence="11">The sequence shown here is derived from an EMBL/GenBank/DDBJ whole genome shotgun (WGS) entry which is preliminary data.</text>
</comment>
<dbReference type="InterPro" id="IPR002755">
    <property type="entry name" value="DNA_primase_S"/>
</dbReference>
<dbReference type="OrthoDB" id="19606at2759"/>
<keyword evidence="3 10" id="KW-0639">Primosome</keyword>
<keyword evidence="7" id="KW-0479">Metal-binding</keyword>
<evidence type="ECO:0000256" key="4">
    <source>
        <dbReference type="ARBA" id="ARBA00022679"/>
    </source>
</evidence>
<reference evidence="11 12" key="1">
    <citation type="journal article" date="2017" name="Gigascience">
        <title>Draft genome of the honey bee ectoparasitic mite, Tropilaelaps mercedesae, is shaped by the parasitic life history.</title>
        <authorList>
            <person name="Dong X."/>
            <person name="Armstrong S.D."/>
            <person name="Xia D."/>
            <person name="Makepeace B.L."/>
            <person name="Darby A.C."/>
            <person name="Kadowaki T."/>
        </authorList>
    </citation>
    <scope>NUCLEOTIDE SEQUENCE [LARGE SCALE GENOMIC DNA]</scope>
    <source>
        <strain evidence="11">Wuxi-XJTLU</strain>
    </source>
</reference>
<dbReference type="Gene3D" id="3.90.920.10">
    <property type="entry name" value="DNA primase, PRIM domain"/>
    <property type="match status" value="1"/>
</dbReference>
<dbReference type="GO" id="GO:0005658">
    <property type="term" value="C:alpha DNA polymerase:primase complex"/>
    <property type="evidence" value="ECO:0007669"/>
    <property type="project" value="UniProtKB-ARBA"/>
</dbReference>
<keyword evidence="12" id="KW-1185">Reference proteome</keyword>
<evidence type="ECO:0000256" key="8">
    <source>
        <dbReference type="ARBA" id="ARBA00022833"/>
    </source>
</evidence>